<evidence type="ECO:0000256" key="1">
    <source>
        <dbReference type="ARBA" id="ARBA00023054"/>
    </source>
</evidence>
<dbReference type="AlphaFoldDB" id="A0A8C9DLC8"/>
<dbReference type="Ensembl" id="ENSPSMT00000021205.1">
    <property type="protein sequence ID" value="ENSPSMP00000018270.1"/>
    <property type="gene ID" value="ENSPSMG00000012963.1"/>
</dbReference>
<dbReference type="InterPro" id="IPR039497">
    <property type="entry name" value="CC144C-like_CC_dom"/>
</dbReference>
<name>A0A8C9DLC8_PROSS</name>
<feature type="domain" description="CCDC144C-like coiled-coil" evidence="3">
    <location>
        <begin position="1"/>
        <end position="302"/>
    </location>
</feature>
<evidence type="ECO:0000313" key="5">
    <source>
        <dbReference type="Proteomes" id="UP000694414"/>
    </source>
</evidence>
<proteinExistence type="predicted"/>
<accession>A0A8C9DLC8</accession>
<dbReference type="GeneTree" id="ENSGT00940000153661"/>
<evidence type="ECO:0000259" key="3">
    <source>
        <dbReference type="Pfam" id="PF14915"/>
    </source>
</evidence>
<dbReference type="PANTHER" id="PTHR24147">
    <property type="entry name" value="ANKYRIN REPEAT DOMAIN 36-RELATED"/>
    <property type="match status" value="1"/>
</dbReference>
<dbReference type="InterPro" id="IPR050657">
    <property type="entry name" value="Ankyrin_repeat_domain"/>
</dbReference>
<evidence type="ECO:0000313" key="4">
    <source>
        <dbReference type="Ensembl" id="ENSPSMP00000018270.1"/>
    </source>
</evidence>
<keyword evidence="5" id="KW-1185">Reference proteome</keyword>
<dbReference type="Pfam" id="PF14915">
    <property type="entry name" value="CCDC144C"/>
    <property type="match status" value="1"/>
</dbReference>
<reference evidence="4" key="2">
    <citation type="submission" date="2025-09" db="UniProtKB">
        <authorList>
            <consortium name="Ensembl"/>
        </authorList>
    </citation>
    <scope>IDENTIFICATION</scope>
</reference>
<feature type="coiled-coil region" evidence="2">
    <location>
        <begin position="269"/>
        <end position="296"/>
    </location>
</feature>
<reference evidence="4" key="1">
    <citation type="submission" date="2025-08" db="UniProtKB">
        <authorList>
            <consortium name="Ensembl"/>
        </authorList>
    </citation>
    <scope>IDENTIFICATION</scope>
</reference>
<organism evidence="4 5">
    <name type="scientific">Prolemur simus</name>
    <name type="common">Greater bamboo lemur</name>
    <name type="synonym">Hapalemur simus</name>
    <dbReference type="NCBI Taxonomy" id="1328070"/>
    <lineage>
        <taxon>Eukaryota</taxon>
        <taxon>Metazoa</taxon>
        <taxon>Chordata</taxon>
        <taxon>Craniata</taxon>
        <taxon>Vertebrata</taxon>
        <taxon>Euteleostomi</taxon>
        <taxon>Mammalia</taxon>
        <taxon>Eutheria</taxon>
        <taxon>Euarchontoglires</taxon>
        <taxon>Primates</taxon>
        <taxon>Strepsirrhini</taxon>
        <taxon>Lemuriformes</taxon>
        <taxon>Lemuridae</taxon>
        <taxon>Prolemur</taxon>
    </lineage>
</organism>
<sequence length="319" mass="37363">MLQEELAMVRMERDKIQNEENEKKYLKDMEITKEKYDDVYMTLLLNLETLTKTVSQYGEQLCVLTAENAMLKCKLESETQNKERLEEELASCHSRLTAATRDLDESETSRKHLELAFYTARDEWDHLQDKMNFYMSNLKENNEILSEKLSKAESKIDSLETELHHTRELLREKTLFLEVVQRDLRQTQRQTKEIEQTYGSDQSKVNPHVGKQESLEQRVCELQRENMLLRQQLHAAHNKAAQKDETVTNIQDQLQDIVKQSQAGSDKQSLLLEGKLQELTNECDRLKETMCHLEKECAETRVNTQNGKCFSNLLKANCK</sequence>
<feature type="coiled-coil region" evidence="2">
    <location>
        <begin position="68"/>
        <end position="102"/>
    </location>
</feature>
<dbReference type="SUPFAM" id="SSF57997">
    <property type="entry name" value="Tropomyosin"/>
    <property type="match status" value="1"/>
</dbReference>
<feature type="coiled-coil region" evidence="2">
    <location>
        <begin position="135"/>
        <end position="197"/>
    </location>
</feature>
<evidence type="ECO:0000256" key="2">
    <source>
        <dbReference type="SAM" id="Coils"/>
    </source>
</evidence>
<dbReference type="PANTHER" id="PTHR24147:SF60">
    <property type="entry name" value="ANKYRIN REPEAT DOMAIN-CONTAINING PROTEIN 26-RELATED"/>
    <property type="match status" value="1"/>
</dbReference>
<feature type="coiled-coil region" evidence="2">
    <location>
        <begin position="2"/>
        <end position="29"/>
    </location>
</feature>
<protein>
    <recommendedName>
        <fullName evidence="3">CCDC144C-like coiled-coil domain-containing protein</fullName>
    </recommendedName>
</protein>
<dbReference type="Proteomes" id="UP000694414">
    <property type="component" value="Unplaced"/>
</dbReference>
<keyword evidence="1 2" id="KW-0175">Coiled coil</keyword>